<name>A0A161XYH4_COLIC</name>
<evidence type="ECO:0000313" key="2">
    <source>
        <dbReference type="EMBL" id="KZL82329.1"/>
    </source>
</evidence>
<sequence length="313" mass="33018">LPSRAGPFAPVSLFPHLSRYLLFATRLLTCGITFFMPTMAYSSPVLYAAALLSLFAASGSAQNFTIANGQIFTPGLVILDAPQPGTPLGGENLHVALDVSTNGKMPLPPYAEDSPTKIFNVTMFLSSYATGRNFTITNGTATANNASLGDIMFQEPGSTVKHVNWLWPDCLVGNGQPSSDDSDRGAYNISIRQNFRLNGEDHYTIFDVPISVTNRIEDKDGRPSCDALNNPLLTQEELNATAANAVGVLFAPGDSTTIEVKSDDGSDNGSDDGLSGAKPEASPGDGLGAGSSLNWRDGAHWLCLVSIGAALML</sequence>
<feature type="non-terminal residue" evidence="2">
    <location>
        <position position="1"/>
    </location>
</feature>
<keyword evidence="3" id="KW-1185">Reference proteome</keyword>
<gene>
    <name evidence="2" type="ORF">CI238_06607</name>
</gene>
<protein>
    <submittedName>
        <fullName evidence="2">Wd40 repeat-like protein</fullName>
    </submittedName>
</protein>
<dbReference type="STRING" id="1573173.A0A161XYH4"/>
<reference evidence="2 3" key="1">
    <citation type="submission" date="2015-06" db="EMBL/GenBank/DDBJ databases">
        <title>Survival trade-offs in plant roots during colonization by closely related pathogenic and mutualistic fungi.</title>
        <authorList>
            <person name="Hacquard S."/>
            <person name="Kracher B."/>
            <person name="Hiruma K."/>
            <person name="Weinman A."/>
            <person name="Muench P."/>
            <person name="Garrido Oter R."/>
            <person name="Ver Loren van Themaat E."/>
            <person name="Dallerey J.-F."/>
            <person name="Damm U."/>
            <person name="Henrissat B."/>
            <person name="Lespinet O."/>
            <person name="Thon M."/>
            <person name="Kemen E."/>
            <person name="McHardy A.C."/>
            <person name="Schulze-Lefert P."/>
            <person name="O'Connell R.J."/>
        </authorList>
    </citation>
    <scope>NUCLEOTIDE SEQUENCE [LARGE SCALE GENOMIC DNA]</scope>
    <source>
        <strain evidence="2 3">MAFF 238704</strain>
    </source>
</reference>
<dbReference type="EMBL" id="LFIW01001465">
    <property type="protein sequence ID" value="KZL82329.1"/>
    <property type="molecule type" value="Genomic_DNA"/>
</dbReference>
<feature type="region of interest" description="Disordered" evidence="1">
    <location>
        <begin position="257"/>
        <end position="289"/>
    </location>
</feature>
<proteinExistence type="predicted"/>
<comment type="caution">
    <text evidence="2">The sequence shown here is derived from an EMBL/GenBank/DDBJ whole genome shotgun (WGS) entry which is preliminary data.</text>
</comment>
<evidence type="ECO:0000256" key="1">
    <source>
        <dbReference type="SAM" id="MobiDB-lite"/>
    </source>
</evidence>
<organism evidence="2 3">
    <name type="scientific">Colletotrichum incanum</name>
    <name type="common">Soybean anthracnose fungus</name>
    <dbReference type="NCBI Taxonomy" id="1573173"/>
    <lineage>
        <taxon>Eukaryota</taxon>
        <taxon>Fungi</taxon>
        <taxon>Dikarya</taxon>
        <taxon>Ascomycota</taxon>
        <taxon>Pezizomycotina</taxon>
        <taxon>Sordariomycetes</taxon>
        <taxon>Hypocreomycetidae</taxon>
        <taxon>Glomerellales</taxon>
        <taxon>Glomerellaceae</taxon>
        <taxon>Colletotrichum</taxon>
        <taxon>Colletotrichum spaethianum species complex</taxon>
    </lineage>
</organism>
<accession>A0A161XYH4</accession>
<evidence type="ECO:0000313" key="3">
    <source>
        <dbReference type="Proteomes" id="UP000076584"/>
    </source>
</evidence>
<dbReference type="AlphaFoldDB" id="A0A161XYH4"/>
<dbReference type="Proteomes" id="UP000076584">
    <property type="component" value="Unassembled WGS sequence"/>
</dbReference>